<dbReference type="EMBL" id="CACVKT020003996">
    <property type="protein sequence ID" value="CAC5387315.1"/>
    <property type="molecule type" value="Genomic_DNA"/>
</dbReference>
<dbReference type="Proteomes" id="UP000507470">
    <property type="component" value="Unassembled WGS sequence"/>
</dbReference>
<evidence type="ECO:0000313" key="2">
    <source>
        <dbReference type="Proteomes" id="UP000507470"/>
    </source>
</evidence>
<dbReference type="AlphaFoldDB" id="A0A6J8BTM8"/>
<gene>
    <name evidence="1" type="ORF">MCOR_22666</name>
</gene>
<keyword evidence="2" id="KW-1185">Reference proteome</keyword>
<dbReference type="OrthoDB" id="6158865at2759"/>
<dbReference type="Gene3D" id="3.30.420.10">
    <property type="entry name" value="Ribonuclease H-like superfamily/Ribonuclease H"/>
    <property type="match status" value="1"/>
</dbReference>
<dbReference type="GO" id="GO:0003676">
    <property type="term" value="F:nucleic acid binding"/>
    <property type="evidence" value="ECO:0007669"/>
    <property type="project" value="InterPro"/>
</dbReference>
<reference evidence="1 2" key="1">
    <citation type="submission" date="2020-06" db="EMBL/GenBank/DDBJ databases">
        <authorList>
            <person name="Li R."/>
            <person name="Bekaert M."/>
        </authorList>
    </citation>
    <scope>NUCLEOTIDE SEQUENCE [LARGE SCALE GENOMIC DNA]</scope>
    <source>
        <strain evidence="2">wild</strain>
    </source>
</reference>
<evidence type="ECO:0000313" key="1">
    <source>
        <dbReference type="EMBL" id="CAC5387315.1"/>
    </source>
</evidence>
<dbReference type="InterPro" id="IPR036397">
    <property type="entry name" value="RNaseH_sf"/>
</dbReference>
<organism evidence="1 2">
    <name type="scientific">Mytilus coruscus</name>
    <name type="common">Sea mussel</name>
    <dbReference type="NCBI Taxonomy" id="42192"/>
    <lineage>
        <taxon>Eukaryota</taxon>
        <taxon>Metazoa</taxon>
        <taxon>Spiralia</taxon>
        <taxon>Lophotrochozoa</taxon>
        <taxon>Mollusca</taxon>
        <taxon>Bivalvia</taxon>
        <taxon>Autobranchia</taxon>
        <taxon>Pteriomorphia</taxon>
        <taxon>Mytilida</taxon>
        <taxon>Mytiloidea</taxon>
        <taxon>Mytilidae</taxon>
        <taxon>Mytilinae</taxon>
        <taxon>Mytilus</taxon>
    </lineage>
</organism>
<protein>
    <submittedName>
        <fullName evidence="1">Uncharacterized protein</fullName>
    </submittedName>
</protein>
<accession>A0A6J8BTM8</accession>
<proteinExistence type="predicted"/>
<sequence>MKLYHVGAPMERVALDMIEPFPLSKKGHKYAFTVSDYFTRHCSTEYLAKEKLITNVRNKQPKTIVEYQLKAIDNRKNGRKPRPNPTFVIPVSPMKKAPMVQILEKTPEKSRCFCGGACSGTCLMDFSPIKSPVPVTPGFEDDVIPPLSEELLALFNSPHKPV</sequence>
<name>A0A6J8BTM8_MYTCO</name>